<organism evidence="1 2">
    <name type="scientific">Dactylonectria macrodidyma</name>
    <dbReference type="NCBI Taxonomy" id="307937"/>
    <lineage>
        <taxon>Eukaryota</taxon>
        <taxon>Fungi</taxon>
        <taxon>Dikarya</taxon>
        <taxon>Ascomycota</taxon>
        <taxon>Pezizomycotina</taxon>
        <taxon>Sordariomycetes</taxon>
        <taxon>Hypocreomycetidae</taxon>
        <taxon>Hypocreales</taxon>
        <taxon>Nectriaceae</taxon>
        <taxon>Dactylonectria</taxon>
    </lineage>
</organism>
<evidence type="ECO:0000313" key="2">
    <source>
        <dbReference type="Proteomes" id="UP000738349"/>
    </source>
</evidence>
<keyword evidence="2" id="KW-1185">Reference proteome</keyword>
<dbReference type="EMBL" id="JAGMUV010000017">
    <property type="protein sequence ID" value="KAH7131169.1"/>
    <property type="molecule type" value="Genomic_DNA"/>
</dbReference>
<protein>
    <submittedName>
        <fullName evidence="1">Uncharacterized protein</fullName>
    </submittedName>
</protein>
<dbReference type="AlphaFoldDB" id="A0A9P9E2L4"/>
<dbReference type="Proteomes" id="UP000738349">
    <property type="component" value="Unassembled WGS sequence"/>
</dbReference>
<comment type="caution">
    <text evidence="1">The sequence shown here is derived from an EMBL/GenBank/DDBJ whole genome shotgun (WGS) entry which is preliminary data.</text>
</comment>
<feature type="non-terminal residue" evidence="1">
    <location>
        <position position="1"/>
    </location>
</feature>
<evidence type="ECO:0000313" key="1">
    <source>
        <dbReference type="EMBL" id="KAH7131169.1"/>
    </source>
</evidence>
<dbReference type="OrthoDB" id="5584477at2759"/>
<proteinExistence type="predicted"/>
<sequence length="84" mass="9968">HLDKWNYVDTEELAGMKLGIIAEEDIFRKTTKECFTEYYKSLVPWINRLRKVVFPNGGRWKKEDKGLYDSMQKVLLEAQKDVDV</sequence>
<reference evidence="1" key="1">
    <citation type="journal article" date="2021" name="Nat. Commun.">
        <title>Genetic determinants of endophytism in the Arabidopsis root mycobiome.</title>
        <authorList>
            <person name="Mesny F."/>
            <person name="Miyauchi S."/>
            <person name="Thiergart T."/>
            <person name="Pickel B."/>
            <person name="Atanasova L."/>
            <person name="Karlsson M."/>
            <person name="Huettel B."/>
            <person name="Barry K.W."/>
            <person name="Haridas S."/>
            <person name="Chen C."/>
            <person name="Bauer D."/>
            <person name="Andreopoulos W."/>
            <person name="Pangilinan J."/>
            <person name="LaButti K."/>
            <person name="Riley R."/>
            <person name="Lipzen A."/>
            <person name="Clum A."/>
            <person name="Drula E."/>
            <person name="Henrissat B."/>
            <person name="Kohler A."/>
            <person name="Grigoriev I.V."/>
            <person name="Martin F.M."/>
            <person name="Hacquard S."/>
        </authorList>
    </citation>
    <scope>NUCLEOTIDE SEQUENCE</scope>
    <source>
        <strain evidence="1">MPI-CAGE-AT-0147</strain>
    </source>
</reference>
<name>A0A9P9E2L4_9HYPO</name>
<accession>A0A9P9E2L4</accession>
<gene>
    <name evidence="1" type="ORF">EDB81DRAFT_660381</name>
</gene>